<dbReference type="InterPro" id="IPR000836">
    <property type="entry name" value="PRTase_dom"/>
</dbReference>
<dbReference type="EMBL" id="CP045482">
    <property type="protein sequence ID" value="QGR21603.1"/>
    <property type="molecule type" value="Genomic_DNA"/>
</dbReference>
<evidence type="ECO:0000256" key="2">
    <source>
        <dbReference type="ARBA" id="ARBA00022679"/>
    </source>
</evidence>
<dbReference type="Proteomes" id="UP000474054">
    <property type="component" value="Unassembled WGS sequence"/>
</dbReference>
<dbReference type="EMBL" id="WHYS01000002">
    <property type="protein sequence ID" value="MQL55828.1"/>
    <property type="molecule type" value="Genomic_DNA"/>
</dbReference>
<feature type="domain" description="Phosphoribosyltransferase" evidence="3">
    <location>
        <begin position="9"/>
        <end position="147"/>
    </location>
</feature>
<proteinExistence type="predicted"/>
<evidence type="ECO:0000313" key="5">
    <source>
        <dbReference type="EMBL" id="QGR21603.1"/>
    </source>
</evidence>
<evidence type="ECO:0000256" key="1">
    <source>
        <dbReference type="ARBA" id="ARBA00022676"/>
    </source>
</evidence>
<dbReference type="Proteomes" id="UP000426328">
    <property type="component" value="Chromosome"/>
</dbReference>
<dbReference type="Pfam" id="PF00156">
    <property type="entry name" value="Pribosyltran"/>
    <property type="match status" value="1"/>
</dbReference>
<accession>A0A650CV02</accession>
<keyword evidence="2 5" id="KW-0808">Transferase</keyword>
<sequence>MVEYFIPSWDDIEDSIFNVSEKIIKDYNPDVIVAILTGGVIPAKLISDIIGIKNIKYIEIKFYKEVGKTQPKPTLKAIYVDDLENKNVLIVDDVSDTGETLSAVSRVIELFNPQNIRSATIYVKPWSKKYPDYYDKVVDKWIVFPWDKWEAVREHNEIPVKNKDRFLKSFIRK</sequence>
<evidence type="ECO:0000313" key="4">
    <source>
        <dbReference type="EMBL" id="MQL55828.1"/>
    </source>
</evidence>
<evidence type="ECO:0000313" key="6">
    <source>
        <dbReference type="Proteomes" id="UP000426328"/>
    </source>
</evidence>
<protein>
    <submittedName>
        <fullName evidence="5">Phosphoribosyltransferase</fullName>
    </submittedName>
</protein>
<keyword evidence="6" id="KW-1185">Reference proteome</keyword>
<dbReference type="InterPro" id="IPR029057">
    <property type="entry name" value="PRTase-like"/>
</dbReference>
<name>A0A650CV02_ACIAM</name>
<gene>
    <name evidence="5" type="ORF">D1866_06055</name>
    <name evidence="4" type="ORF">GFB69_08770</name>
</gene>
<dbReference type="GeneID" id="10601720"/>
<dbReference type="PANTHER" id="PTHR43363:SF1">
    <property type="entry name" value="HYPOXANTHINE-GUANINE PHOSPHORIBOSYLTRANSFERASE"/>
    <property type="match status" value="1"/>
</dbReference>
<evidence type="ECO:0000259" key="3">
    <source>
        <dbReference type="Pfam" id="PF00156"/>
    </source>
</evidence>
<keyword evidence="1 5" id="KW-0328">Glycosyltransferase</keyword>
<dbReference type="PANTHER" id="PTHR43363">
    <property type="entry name" value="HYPOXANTHINE PHOSPHORIBOSYLTRANSFERASE"/>
    <property type="match status" value="1"/>
</dbReference>
<dbReference type="GeneID" id="42779283"/>
<dbReference type="Gene3D" id="3.40.50.2020">
    <property type="match status" value="1"/>
</dbReference>
<organism evidence="5 6">
    <name type="scientific">Acidianus ambivalens</name>
    <name type="common">Desulfurolobus ambivalens</name>
    <dbReference type="NCBI Taxonomy" id="2283"/>
    <lineage>
        <taxon>Archaea</taxon>
        <taxon>Thermoproteota</taxon>
        <taxon>Thermoprotei</taxon>
        <taxon>Sulfolobales</taxon>
        <taxon>Sulfolobaceae</taxon>
        <taxon>Acidianus</taxon>
    </lineage>
</organism>
<dbReference type="KEGG" id="aamb:D1866_06055"/>
<dbReference type="CDD" id="cd06223">
    <property type="entry name" value="PRTases_typeI"/>
    <property type="match status" value="1"/>
</dbReference>
<dbReference type="RefSeq" id="WP_013777001.1">
    <property type="nucleotide sequence ID" value="NZ_CP045482.1"/>
</dbReference>
<evidence type="ECO:0000313" key="7">
    <source>
        <dbReference type="Proteomes" id="UP000474054"/>
    </source>
</evidence>
<dbReference type="AlphaFoldDB" id="A0A650CV02"/>
<reference evidence="4 7" key="1">
    <citation type="submission" date="2019-10" db="EMBL/GenBank/DDBJ databases">
        <title>Comparative genomics of sulfur disproportionating microorganisms.</title>
        <authorList>
            <person name="Ward L.M."/>
            <person name="Bertran E."/>
            <person name="Johnston D."/>
        </authorList>
    </citation>
    <scope>NUCLEOTIDE SEQUENCE [LARGE SCALE GENOMIC DNA]</scope>
    <source>
        <strain evidence="4 7">DSM 3772</strain>
    </source>
</reference>
<dbReference type="SUPFAM" id="SSF53271">
    <property type="entry name" value="PRTase-like"/>
    <property type="match status" value="1"/>
</dbReference>
<dbReference type="GO" id="GO:0016757">
    <property type="term" value="F:glycosyltransferase activity"/>
    <property type="evidence" value="ECO:0007669"/>
    <property type="project" value="UniProtKB-KW"/>
</dbReference>
<reference evidence="5 6" key="2">
    <citation type="submission" date="2019-10" db="EMBL/GenBank/DDBJ databases">
        <title>Genome Sequences from Six Type Strain Members of the Archaeal Family Sulfolobaceae: Acidianus ambivalens, Acidianus infernus, Metallosphaera prunae, Stygiolobus azoricus, Sulfolobus metallicus, and Sulfurisphaera ohwakuensis.</title>
        <authorList>
            <person name="Counts J.A."/>
            <person name="Kelly R.M."/>
        </authorList>
    </citation>
    <scope>NUCLEOTIDE SEQUENCE [LARGE SCALE GENOMIC DNA]</scope>
    <source>
        <strain evidence="5 6">LEI 10</strain>
    </source>
</reference>